<keyword evidence="2" id="KW-1185">Reference proteome</keyword>
<evidence type="ECO:0000313" key="1">
    <source>
        <dbReference type="EMBL" id="VDM73359.1"/>
    </source>
</evidence>
<sequence length="48" mass="5153">MGRRTLNVEVFKGPGATLEKEGGRGGEKEGGGKDVRFVTCLAIRFTAR</sequence>
<reference evidence="1 2" key="1">
    <citation type="submission" date="2018-11" db="EMBL/GenBank/DDBJ databases">
        <authorList>
            <consortium name="Pathogen Informatics"/>
        </authorList>
    </citation>
    <scope>NUCLEOTIDE SEQUENCE [LARGE SCALE GENOMIC DNA]</scope>
</reference>
<accession>A0A3P7J170</accession>
<evidence type="ECO:0000313" key="2">
    <source>
        <dbReference type="Proteomes" id="UP000270094"/>
    </source>
</evidence>
<dbReference type="AlphaFoldDB" id="A0A3P7J170"/>
<gene>
    <name evidence="1" type="ORF">SVUK_LOCUS8357</name>
</gene>
<dbReference type="Proteomes" id="UP000270094">
    <property type="component" value="Unassembled WGS sequence"/>
</dbReference>
<organism evidence="1 2">
    <name type="scientific">Strongylus vulgaris</name>
    <name type="common">Blood worm</name>
    <dbReference type="NCBI Taxonomy" id="40348"/>
    <lineage>
        <taxon>Eukaryota</taxon>
        <taxon>Metazoa</taxon>
        <taxon>Ecdysozoa</taxon>
        <taxon>Nematoda</taxon>
        <taxon>Chromadorea</taxon>
        <taxon>Rhabditida</taxon>
        <taxon>Rhabditina</taxon>
        <taxon>Rhabditomorpha</taxon>
        <taxon>Strongyloidea</taxon>
        <taxon>Strongylidae</taxon>
        <taxon>Strongylus</taxon>
    </lineage>
</organism>
<protein>
    <submittedName>
        <fullName evidence="1">Uncharacterized protein</fullName>
    </submittedName>
</protein>
<proteinExistence type="predicted"/>
<dbReference type="EMBL" id="UYYB01030171">
    <property type="protein sequence ID" value="VDM73359.1"/>
    <property type="molecule type" value="Genomic_DNA"/>
</dbReference>
<name>A0A3P7J170_STRVU</name>